<protein>
    <submittedName>
        <fullName evidence="1">Uncharacterized protein</fullName>
    </submittedName>
</protein>
<reference evidence="1" key="1">
    <citation type="journal article" date="2011" name="Environ. Microbiol.">
        <title>Genomic insights into the metabolic potential of the polycyclic aromatic hydrocarbon degrading sulfate-reducing Deltaproteobacterium N47.</title>
        <authorList>
            <person name="Bergmann F."/>
            <person name="Selesi D."/>
            <person name="Weinmaier T."/>
            <person name="Tischler P."/>
            <person name="Rattei T."/>
            <person name="Meckenstock R.U."/>
        </authorList>
    </citation>
    <scope>NUCLEOTIDE SEQUENCE</scope>
</reference>
<accession>E1YLT2</accession>
<sequence length="59" mass="6697">MDYNVPIRNPSWLGTGTVIVVSGKLLLHHDMAATLPNFFEPMPRKNSADLFPGEKFMFF</sequence>
<proteinExistence type="predicted"/>
<dbReference type="EMBL" id="FR695877">
    <property type="protein sequence ID" value="CBX31065.1"/>
    <property type="molecule type" value="Genomic_DNA"/>
</dbReference>
<gene>
    <name evidence="1" type="ORF">N47_E45770</name>
</gene>
<dbReference type="AlphaFoldDB" id="E1YLT2"/>
<name>E1YLT2_9BACT</name>
<evidence type="ECO:0000313" key="1">
    <source>
        <dbReference type="EMBL" id="CBX31065.1"/>
    </source>
</evidence>
<organism evidence="1">
    <name type="scientific">uncultured Desulfobacterium sp</name>
    <dbReference type="NCBI Taxonomy" id="201089"/>
    <lineage>
        <taxon>Bacteria</taxon>
        <taxon>Pseudomonadati</taxon>
        <taxon>Thermodesulfobacteriota</taxon>
        <taxon>Desulfobacteria</taxon>
        <taxon>Desulfobacterales</taxon>
        <taxon>Desulfobacteriaceae</taxon>
        <taxon>Desulfobacterium</taxon>
        <taxon>environmental samples</taxon>
    </lineage>
</organism>